<evidence type="ECO:0000256" key="6">
    <source>
        <dbReference type="SAM" id="Phobius"/>
    </source>
</evidence>
<dbReference type="PROSITE" id="PS50850">
    <property type="entry name" value="MFS"/>
    <property type="match status" value="1"/>
</dbReference>
<comment type="subcellular location">
    <subcellularLocation>
        <location evidence="1">Membrane</location>
        <topology evidence="1">Multi-pass membrane protein</topology>
    </subcellularLocation>
</comment>
<feature type="transmembrane region" description="Helical" evidence="6">
    <location>
        <begin position="129"/>
        <end position="146"/>
    </location>
</feature>
<proteinExistence type="predicted"/>
<dbReference type="Gene3D" id="1.20.1250.20">
    <property type="entry name" value="MFS general substrate transporter like domains"/>
    <property type="match status" value="2"/>
</dbReference>
<feature type="transmembrane region" description="Helical" evidence="6">
    <location>
        <begin position="354"/>
        <end position="375"/>
    </location>
</feature>
<feature type="transmembrane region" description="Helical" evidence="6">
    <location>
        <begin position="98"/>
        <end position="117"/>
    </location>
</feature>
<protein>
    <submittedName>
        <fullName evidence="8">Major facilitator superfamily domain-containing protein</fullName>
    </submittedName>
</protein>
<feature type="transmembrane region" description="Helical" evidence="6">
    <location>
        <begin position="301"/>
        <end position="318"/>
    </location>
</feature>
<dbReference type="Pfam" id="PF07690">
    <property type="entry name" value="MFS_1"/>
    <property type="match status" value="1"/>
</dbReference>
<comment type="caution">
    <text evidence="8">The sequence shown here is derived from an EMBL/GenBank/DDBJ whole genome shotgun (WGS) entry which is preliminary data.</text>
</comment>
<dbReference type="PANTHER" id="PTHR43791">
    <property type="entry name" value="PERMEASE-RELATED"/>
    <property type="match status" value="1"/>
</dbReference>
<evidence type="ECO:0000256" key="4">
    <source>
        <dbReference type="ARBA" id="ARBA00022989"/>
    </source>
</evidence>
<dbReference type="Proteomes" id="UP001610563">
    <property type="component" value="Unassembled WGS sequence"/>
</dbReference>
<feature type="transmembrane region" description="Helical" evidence="6">
    <location>
        <begin position="70"/>
        <end position="91"/>
    </location>
</feature>
<evidence type="ECO:0000256" key="3">
    <source>
        <dbReference type="ARBA" id="ARBA00022692"/>
    </source>
</evidence>
<evidence type="ECO:0000256" key="2">
    <source>
        <dbReference type="ARBA" id="ARBA00022448"/>
    </source>
</evidence>
<dbReference type="InterPro" id="IPR011701">
    <property type="entry name" value="MFS"/>
</dbReference>
<keyword evidence="4 6" id="KW-1133">Transmembrane helix</keyword>
<sequence length="477" mass="53333">MHIDNVDSKPHPTTPFDPKDEQRVIRKCDLHVIPILMLLYLLAFLDRINIGNARLQGLENDLHMQGNDYNLALFIFFIPYILCEIPCNLIMKRLAPSTWLSSIMALWGVVTICQGFVQSHAALMACRFLIGVFEAGFLPGCVYLISMYYKRYELQWRLTLFFTASILAGAVSGLLAYGMSYMDGLRGYSSWRWIFILEGIATVVVAIIAKLFIVDWPEKARFLNDAERILLTTRLQSDQGAYRMDRLDKVAAWRILKDVKIYLGTIMYLGVLNTGYAASFFTPTILKEMGWSSLDAQVMSIPVYIVAAVLTLCAALLSDYFRHRFAFALAGCVIATVGYSILVAQHLVTTGVRYFALFAVVGGGFIAQPIMIGWLSNNMSGHYKQAIASAVQIGFGNCGGFIASNIFIQGEAPGYRSGYGTSLGLIWVTAISATIMFLVLLLENRRRGRGGRDYLLGMEESEVHNLGDAHPHFRFTY</sequence>
<feature type="transmembrane region" description="Helical" evidence="6">
    <location>
        <begin position="158"/>
        <end position="179"/>
    </location>
</feature>
<keyword evidence="5 6" id="KW-0472">Membrane</keyword>
<keyword evidence="3 6" id="KW-0812">Transmembrane</keyword>
<dbReference type="InterPro" id="IPR036259">
    <property type="entry name" value="MFS_trans_sf"/>
</dbReference>
<dbReference type="InterPro" id="IPR020846">
    <property type="entry name" value="MFS_dom"/>
</dbReference>
<keyword evidence="9" id="KW-1185">Reference proteome</keyword>
<dbReference type="EMBL" id="JBFTWV010000043">
    <property type="protein sequence ID" value="KAL2794633.1"/>
    <property type="molecule type" value="Genomic_DNA"/>
</dbReference>
<keyword evidence="2" id="KW-0813">Transport</keyword>
<feature type="transmembrane region" description="Helical" evidence="6">
    <location>
        <begin position="325"/>
        <end position="348"/>
    </location>
</feature>
<gene>
    <name evidence="8" type="ORF">BJX66DRAFT_351196</name>
</gene>
<reference evidence="8 9" key="1">
    <citation type="submission" date="2024-07" db="EMBL/GenBank/DDBJ databases">
        <title>Section-level genome sequencing and comparative genomics of Aspergillus sections Usti and Cavernicolus.</title>
        <authorList>
            <consortium name="Lawrence Berkeley National Laboratory"/>
            <person name="Nybo J.L."/>
            <person name="Vesth T.C."/>
            <person name="Theobald S."/>
            <person name="Frisvad J.C."/>
            <person name="Larsen T.O."/>
            <person name="Kjaerboelling I."/>
            <person name="Rothschild-Mancinelli K."/>
            <person name="Lyhne E.K."/>
            <person name="Kogle M.E."/>
            <person name="Barry K."/>
            <person name="Clum A."/>
            <person name="Na H."/>
            <person name="Ledsgaard L."/>
            <person name="Lin J."/>
            <person name="Lipzen A."/>
            <person name="Kuo A."/>
            <person name="Riley R."/>
            <person name="Mondo S."/>
            <person name="Labutti K."/>
            <person name="Haridas S."/>
            <person name="Pangalinan J."/>
            <person name="Salamov A.A."/>
            <person name="Simmons B.A."/>
            <person name="Magnuson J.K."/>
            <person name="Chen J."/>
            <person name="Drula E."/>
            <person name="Henrissat B."/>
            <person name="Wiebenga A."/>
            <person name="Lubbers R.J."/>
            <person name="Gomes A.C."/>
            <person name="Makela M.R."/>
            <person name="Stajich J."/>
            <person name="Grigoriev I.V."/>
            <person name="Mortensen U.H."/>
            <person name="De Vries R.P."/>
            <person name="Baker S.E."/>
            <person name="Andersen M.R."/>
        </authorList>
    </citation>
    <scope>NUCLEOTIDE SEQUENCE [LARGE SCALE GENOMIC DNA]</scope>
    <source>
        <strain evidence="8 9">CBS 209.92</strain>
    </source>
</reference>
<feature type="transmembrane region" description="Helical" evidence="6">
    <location>
        <begin position="191"/>
        <end position="213"/>
    </location>
</feature>
<evidence type="ECO:0000313" key="9">
    <source>
        <dbReference type="Proteomes" id="UP001610563"/>
    </source>
</evidence>
<dbReference type="SUPFAM" id="SSF103473">
    <property type="entry name" value="MFS general substrate transporter"/>
    <property type="match status" value="1"/>
</dbReference>
<feature type="transmembrane region" description="Helical" evidence="6">
    <location>
        <begin position="420"/>
        <end position="442"/>
    </location>
</feature>
<feature type="transmembrane region" description="Helical" evidence="6">
    <location>
        <begin position="32"/>
        <end position="50"/>
    </location>
</feature>
<dbReference type="PANTHER" id="PTHR43791:SF52">
    <property type="entry name" value="TRANSPORTER, PUTATIVE (AFU_ORTHOLOGUE AFUA_1G11820)-RELATED"/>
    <property type="match status" value="1"/>
</dbReference>
<organism evidence="8 9">
    <name type="scientific">Aspergillus keveii</name>
    <dbReference type="NCBI Taxonomy" id="714993"/>
    <lineage>
        <taxon>Eukaryota</taxon>
        <taxon>Fungi</taxon>
        <taxon>Dikarya</taxon>
        <taxon>Ascomycota</taxon>
        <taxon>Pezizomycotina</taxon>
        <taxon>Eurotiomycetes</taxon>
        <taxon>Eurotiomycetidae</taxon>
        <taxon>Eurotiales</taxon>
        <taxon>Aspergillaceae</taxon>
        <taxon>Aspergillus</taxon>
        <taxon>Aspergillus subgen. Nidulantes</taxon>
    </lineage>
</organism>
<evidence type="ECO:0000256" key="1">
    <source>
        <dbReference type="ARBA" id="ARBA00004141"/>
    </source>
</evidence>
<accession>A0ABR4G6K7</accession>
<feature type="domain" description="Major facilitator superfamily (MFS) profile" evidence="7">
    <location>
        <begin position="32"/>
        <end position="447"/>
    </location>
</feature>
<feature type="transmembrane region" description="Helical" evidence="6">
    <location>
        <begin position="387"/>
        <end position="408"/>
    </location>
</feature>
<name>A0ABR4G6K7_9EURO</name>
<evidence type="ECO:0000313" key="8">
    <source>
        <dbReference type="EMBL" id="KAL2794633.1"/>
    </source>
</evidence>
<evidence type="ECO:0000256" key="5">
    <source>
        <dbReference type="ARBA" id="ARBA00023136"/>
    </source>
</evidence>
<evidence type="ECO:0000259" key="7">
    <source>
        <dbReference type="PROSITE" id="PS50850"/>
    </source>
</evidence>
<feature type="transmembrane region" description="Helical" evidence="6">
    <location>
        <begin position="261"/>
        <end position="281"/>
    </location>
</feature>